<evidence type="ECO:0000259" key="2">
    <source>
        <dbReference type="Pfam" id="PF02663"/>
    </source>
</evidence>
<dbReference type="Pfam" id="PF02663">
    <property type="entry name" value="FmdE"/>
    <property type="match status" value="2"/>
</dbReference>
<feature type="domain" description="Formylmethanofuran dehydrogenase subunit E" evidence="2">
    <location>
        <begin position="231"/>
        <end position="298"/>
    </location>
</feature>
<name>A0A497EVW6_9CREN</name>
<protein>
    <recommendedName>
        <fullName evidence="2">Formylmethanofuran dehydrogenase subunit E domain-containing protein</fullName>
    </recommendedName>
</protein>
<keyword evidence="1" id="KW-0472">Membrane</keyword>
<dbReference type="AlphaFoldDB" id="A0A497EVW6"/>
<comment type="caution">
    <text evidence="3">The sequence shown here is derived from an EMBL/GenBank/DDBJ whole genome shotgun (WGS) entry which is preliminary data.</text>
</comment>
<dbReference type="PANTHER" id="PTHR39418">
    <property type="entry name" value="DEHYDROGENASE-RELATED"/>
    <property type="match status" value="1"/>
</dbReference>
<dbReference type="Proteomes" id="UP000272051">
    <property type="component" value="Unassembled WGS sequence"/>
</dbReference>
<proteinExistence type="predicted"/>
<evidence type="ECO:0000313" key="3">
    <source>
        <dbReference type="EMBL" id="RLE51172.1"/>
    </source>
</evidence>
<dbReference type="Gene3D" id="3.30.1330.130">
    <property type="match status" value="2"/>
</dbReference>
<dbReference type="EMBL" id="QMQX01000126">
    <property type="protein sequence ID" value="RLE51172.1"/>
    <property type="molecule type" value="Genomic_DNA"/>
</dbReference>
<reference evidence="3 4" key="1">
    <citation type="submission" date="2018-06" db="EMBL/GenBank/DDBJ databases">
        <title>Extensive metabolic versatility and redundancy in microbially diverse, dynamic hydrothermal sediments.</title>
        <authorList>
            <person name="Dombrowski N."/>
            <person name="Teske A."/>
            <person name="Baker B.J."/>
        </authorList>
    </citation>
    <scope>NUCLEOTIDE SEQUENCE [LARGE SCALE GENOMIC DNA]</scope>
    <source>
        <strain evidence="3">B34_G17</strain>
    </source>
</reference>
<feature type="domain" description="Formylmethanofuran dehydrogenase subunit E" evidence="2">
    <location>
        <begin position="48"/>
        <end position="174"/>
    </location>
</feature>
<feature type="transmembrane region" description="Helical" evidence="1">
    <location>
        <begin position="423"/>
        <end position="444"/>
    </location>
</feature>
<dbReference type="SUPFAM" id="SSF143555">
    <property type="entry name" value="FwdE-like"/>
    <property type="match status" value="2"/>
</dbReference>
<dbReference type="PANTHER" id="PTHR39418:SF1">
    <property type="entry name" value="DEHYDROGENASE"/>
    <property type="match status" value="1"/>
</dbReference>
<organism evidence="3 4">
    <name type="scientific">Thermoproteota archaeon</name>
    <dbReference type="NCBI Taxonomy" id="2056631"/>
    <lineage>
        <taxon>Archaea</taxon>
        <taxon>Thermoproteota</taxon>
    </lineage>
</organism>
<evidence type="ECO:0000313" key="4">
    <source>
        <dbReference type="Proteomes" id="UP000272051"/>
    </source>
</evidence>
<keyword evidence="1" id="KW-1133">Transmembrane helix</keyword>
<gene>
    <name evidence="3" type="ORF">DRJ33_06385</name>
</gene>
<dbReference type="InterPro" id="IPR003814">
    <property type="entry name" value="FmdEsu_dom"/>
</dbReference>
<accession>A0A497EVW6</accession>
<keyword evidence="1" id="KW-0812">Transmembrane</keyword>
<dbReference type="InterPro" id="IPR053194">
    <property type="entry name" value="tRNA_methyltr_O"/>
</dbReference>
<evidence type="ECO:0000256" key="1">
    <source>
        <dbReference type="SAM" id="Phobius"/>
    </source>
</evidence>
<sequence>MKVFRAMFSVMLLASFFCSTVTIANSSITDDYPDLEPLTLLVSGEDISPMHLLAYRAVKVAMQKLGFQHGDSNILVLTDAGNPIIADKYPTACCLDALTLISGCSKSKGNLVVVQRSKWLPLWFAFYSRDTGMCVYVQANSAILASYMDAWEETEDKLSIQQAFMNLPDEEVFEKIAVENISAELLLSKPEAWHEKMENKVFGGNEFSIITIAACWDKGLPYELLKAAELHNHICPGLTSGVLIIKYLDQHLPIEEVGQEYIILAVPPWCKDDAFQAVYDSTVGKRKMTVMMLSKQQIKQLPEEAKNVAGIYVKWDKSEGKGYALVLAFDWDKACNISGIERAWFKDFKSYKWWYARLKMDLILQDYIDSPEEFVTTVMEFPINSSSELTSLRLAGVNPYVELGLMPAPQPEVKTITVEVVPAWAYAAIAILALALIAMIAAYAKRKA</sequence>